<proteinExistence type="predicted"/>
<gene>
    <name evidence="2" type="ORF">HannXRQ_Chr11g0353931</name>
</gene>
<protein>
    <submittedName>
        <fullName evidence="2">Uncharacterized protein</fullName>
    </submittedName>
</protein>
<reference evidence="3" key="1">
    <citation type="journal article" date="2017" name="Nature">
        <title>The sunflower genome provides insights into oil metabolism, flowering and Asterid evolution.</title>
        <authorList>
            <person name="Badouin H."/>
            <person name="Gouzy J."/>
            <person name="Grassa C.J."/>
            <person name="Murat F."/>
            <person name="Staton S.E."/>
            <person name="Cottret L."/>
            <person name="Lelandais-Briere C."/>
            <person name="Owens G.L."/>
            <person name="Carrere S."/>
            <person name="Mayjonade B."/>
            <person name="Legrand L."/>
            <person name="Gill N."/>
            <person name="Kane N.C."/>
            <person name="Bowers J.E."/>
            <person name="Hubner S."/>
            <person name="Bellec A."/>
            <person name="Berard A."/>
            <person name="Berges H."/>
            <person name="Blanchet N."/>
            <person name="Boniface M.C."/>
            <person name="Brunel D."/>
            <person name="Catrice O."/>
            <person name="Chaidir N."/>
            <person name="Claudel C."/>
            <person name="Donnadieu C."/>
            <person name="Faraut T."/>
            <person name="Fievet G."/>
            <person name="Helmstetter N."/>
            <person name="King M."/>
            <person name="Knapp S.J."/>
            <person name="Lai Z."/>
            <person name="Le Paslier M.C."/>
            <person name="Lippi Y."/>
            <person name="Lorenzon L."/>
            <person name="Mandel J.R."/>
            <person name="Marage G."/>
            <person name="Marchand G."/>
            <person name="Marquand E."/>
            <person name="Bret-Mestries E."/>
            <person name="Morien E."/>
            <person name="Nambeesan S."/>
            <person name="Nguyen T."/>
            <person name="Pegot-Espagnet P."/>
            <person name="Pouilly N."/>
            <person name="Raftis F."/>
            <person name="Sallet E."/>
            <person name="Schiex T."/>
            <person name="Thomas J."/>
            <person name="Vandecasteele C."/>
            <person name="Vares D."/>
            <person name="Vear F."/>
            <person name="Vautrin S."/>
            <person name="Crespi M."/>
            <person name="Mangin B."/>
            <person name="Burke J.M."/>
            <person name="Salse J."/>
            <person name="Munos S."/>
            <person name="Vincourt P."/>
            <person name="Rieseberg L.H."/>
            <person name="Langlade N.B."/>
        </authorList>
    </citation>
    <scope>NUCLEOTIDE SEQUENCE [LARGE SCALE GENOMIC DNA]</scope>
    <source>
        <strain evidence="3">cv. SF193</strain>
    </source>
</reference>
<evidence type="ECO:0000256" key="1">
    <source>
        <dbReference type="SAM" id="MobiDB-lite"/>
    </source>
</evidence>
<dbReference type="AlphaFoldDB" id="A0A251THP1"/>
<sequence length="72" mass="7882">MVPSGHTMTNNGGMFSSASTSSFSPLRYQPAREYDPQFNVSGHGLVSTSEVPNADIPLNHLFSTVFLKVFFK</sequence>
<feature type="region of interest" description="Disordered" evidence="1">
    <location>
        <begin position="1"/>
        <end position="23"/>
    </location>
</feature>
<name>A0A251THP1_HELAN</name>
<dbReference type="InParanoid" id="A0A251THP1"/>
<dbReference type="EMBL" id="CM007900">
    <property type="protein sequence ID" value="OTG09531.1"/>
    <property type="molecule type" value="Genomic_DNA"/>
</dbReference>
<organism evidence="2 3">
    <name type="scientific">Helianthus annuus</name>
    <name type="common">Common sunflower</name>
    <dbReference type="NCBI Taxonomy" id="4232"/>
    <lineage>
        <taxon>Eukaryota</taxon>
        <taxon>Viridiplantae</taxon>
        <taxon>Streptophyta</taxon>
        <taxon>Embryophyta</taxon>
        <taxon>Tracheophyta</taxon>
        <taxon>Spermatophyta</taxon>
        <taxon>Magnoliopsida</taxon>
        <taxon>eudicotyledons</taxon>
        <taxon>Gunneridae</taxon>
        <taxon>Pentapetalae</taxon>
        <taxon>asterids</taxon>
        <taxon>campanulids</taxon>
        <taxon>Asterales</taxon>
        <taxon>Asteraceae</taxon>
        <taxon>Asteroideae</taxon>
        <taxon>Heliantheae alliance</taxon>
        <taxon>Heliantheae</taxon>
        <taxon>Helianthus</taxon>
    </lineage>
</organism>
<evidence type="ECO:0000313" key="2">
    <source>
        <dbReference type="EMBL" id="OTG09531.1"/>
    </source>
</evidence>
<keyword evidence="3" id="KW-1185">Reference proteome</keyword>
<accession>A0A251THP1</accession>
<evidence type="ECO:0000313" key="3">
    <source>
        <dbReference type="Proteomes" id="UP000215914"/>
    </source>
</evidence>
<dbReference type="Proteomes" id="UP000215914">
    <property type="component" value="Chromosome 11"/>
</dbReference>
<feature type="compositionally biased region" description="Polar residues" evidence="1">
    <location>
        <begin position="1"/>
        <end position="14"/>
    </location>
</feature>